<dbReference type="Proteomes" id="UP000006813">
    <property type="component" value="Unassembled WGS sequence"/>
</dbReference>
<dbReference type="Pfam" id="PF25960">
    <property type="entry name" value="Fn1-VW_OTOGL"/>
    <property type="match status" value="1"/>
</dbReference>
<dbReference type="InterPro" id="IPR006207">
    <property type="entry name" value="Cys_knot_C"/>
</dbReference>
<dbReference type="Gene3D" id="2.10.25.10">
    <property type="entry name" value="Laminin"/>
    <property type="match status" value="1"/>
</dbReference>
<sequence length="751" mass="84772">EIIVVHIEKCSMNQNGNSFKKLASSGRITGLCSKKLSVTTSIHKILINRLARKAEVDSIIVPLPFSSEELSVEDSGTMYVITTPAGLIIKWAHLTGIIDIHFSFRFNLSSYTEGLCGICNEDPDDDLRMQNGTIIMNMEDIGLFIESWEIEKTFEVTMRRPVRNCTEHDCSHCIELLNKEAFIPCHDKVSPKDFCEKMWINYTYFWKYECDALSAYVALCNKFDICIHWRTPDYCSLSCPEGKEYQPCVRPCEARTCVNKWFYGHTLCLNLREDCVCKNGTILHRADKTQCIPERECACTDSEDQPHTAGEIWNGGIDECTLYKCLENGSIIPIEPDCEDEPSPICEREAEVVMGIIDKLSCCAKEVCGCDMTLCETTIPACTNSQKLTVGYSPLSCCPQYKCECDLLKCPNISTSGCRGDQFMIQIQQEEPCCFSPFCVCESCTEPIPLCMDGEFLTVDLNTTHFCCPQYYCVCEPNLCPIPLLNCADDMNLVKKNVSGQCCPTWRCEKDDVCVFQEVSVLNLGQSVIKYLEGDFCYTIECLEEKDNHTGFHTLNFTMVNCSKTCDVNQVYTPAPSDYDCCGTCRNVSCKFHMENGTSVIYAEGSTWHYNCTTYECVNTEEGAMVLNYSMVCPPFNETECKMNEGIVKLYNEGCCKICKREERLCQKVIIKSIIRKQDCVSQSSINVASCDGKCPSATIYNINVESHLRFCKCCRENGVQNLTVPLYCSGNGTEIMYTLQEPIDCTCQWN</sequence>
<dbReference type="SUPFAM" id="SSF57567">
    <property type="entry name" value="Serine protease inhibitors"/>
    <property type="match status" value="1"/>
</dbReference>
<accession>G5C9J3</accession>
<feature type="domain" description="CTCK" evidence="7">
    <location>
        <begin position="659"/>
        <end position="751"/>
    </location>
</feature>
<evidence type="ECO:0000259" key="8">
    <source>
        <dbReference type="PROSITE" id="PS51233"/>
    </source>
</evidence>
<feature type="domain" description="VWFD" evidence="8">
    <location>
        <begin position="1"/>
        <end position="156"/>
    </location>
</feature>
<gene>
    <name evidence="9" type="ORF">GW7_11737</name>
</gene>
<dbReference type="InParanoid" id="G5C9J3"/>
<evidence type="ECO:0000256" key="2">
    <source>
        <dbReference type="ARBA" id="ARBA00022525"/>
    </source>
</evidence>
<dbReference type="PANTHER" id="PTHR11339">
    <property type="entry name" value="EXTRACELLULAR MATRIX GLYCOPROTEIN RELATED"/>
    <property type="match status" value="1"/>
</dbReference>
<feature type="disulfide bond" evidence="6">
    <location>
        <begin position="680"/>
        <end position="729"/>
    </location>
</feature>
<evidence type="ECO:0000256" key="3">
    <source>
        <dbReference type="ARBA" id="ARBA00023157"/>
    </source>
</evidence>
<keyword evidence="3 6" id="KW-1015">Disulfide bond</keyword>
<dbReference type="eggNOG" id="KOG1216">
    <property type="taxonomic scope" value="Eukaryota"/>
</dbReference>
<comment type="caution">
    <text evidence="6">Lacks conserved residue(s) required for the propagation of feature annotation.</text>
</comment>
<dbReference type="PROSITE" id="PS51233">
    <property type="entry name" value="VWFD"/>
    <property type="match status" value="1"/>
</dbReference>
<name>G5C9J3_HETGA</name>
<dbReference type="InterPro" id="IPR036084">
    <property type="entry name" value="Ser_inhib-like_sf"/>
</dbReference>
<dbReference type="PROSITE" id="PS01225">
    <property type="entry name" value="CTCK_2"/>
    <property type="match status" value="1"/>
</dbReference>
<keyword evidence="2" id="KW-0964">Secreted</keyword>
<evidence type="ECO:0000313" key="10">
    <source>
        <dbReference type="Proteomes" id="UP000006813"/>
    </source>
</evidence>
<organism evidence="9 10">
    <name type="scientific">Heterocephalus glaber</name>
    <name type="common">Naked mole rat</name>
    <dbReference type="NCBI Taxonomy" id="10181"/>
    <lineage>
        <taxon>Eukaryota</taxon>
        <taxon>Metazoa</taxon>
        <taxon>Chordata</taxon>
        <taxon>Craniata</taxon>
        <taxon>Vertebrata</taxon>
        <taxon>Euteleostomi</taxon>
        <taxon>Mammalia</taxon>
        <taxon>Eutheria</taxon>
        <taxon>Euarchontoglires</taxon>
        <taxon>Glires</taxon>
        <taxon>Rodentia</taxon>
        <taxon>Hystricomorpha</taxon>
        <taxon>Bathyergidae</taxon>
        <taxon>Heterocephalus</taxon>
    </lineage>
</organism>
<evidence type="ECO:0000256" key="6">
    <source>
        <dbReference type="PROSITE-ProRule" id="PRU00039"/>
    </source>
</evidence>
<dbReference type="InterPro" id="IPR014853">
    <property type="entry name" value="VWF/SSPO/ZAN-like_Cys-rich_dom"/>
</dbReference>
<keyword evidence="4" id="KW-0325">Glycoprotein</keyword>
<dbReference type="InterPro" id="IPR058755">
    <property type="entry name" value="Fn1-VW_OTOGL"/>
</dbReference>
<feature type="non-terminal residue" evidence="9">
    <location>
        <position position="1"/>
    </location>
</feature>
<evidence type="ECO:0000256" key="4">
    <source>
        <dbReference type="ARBA" id="ARBA00023180"/>
    </source>
</evidence>
<dbReference type="AlphaFoldDB" id="G5C9J3"/>
<dbReference type="InterPro" id="IPR001846">
    <property type="entry name" value="VWF_type-D"/>
</dbReference>
<dbReference type="GO" id="GO:0031012">
    <property type="term" value="C:extracellular matrix"/>
    <property type="evidence" value="ECO:0007669"/>
    <property type="project" value="TreeGrafter"/>
</dbReference>
<evidence type="ECO:0000256" key="1">
    <source>
        <dbReference type="ARBA" id="ARBA00004613"/>
    </source>
</evidence>
<proteinExistence type="inferred from homology"/>
<dbReference type="EMBL" id="JH174053">
    <property type="protein sequence ID" value="EHB18204.1"/>
    <property type="molecule type" value="Genomic_DNA"/>
</dbReference>
<dbReference type="PANTHER" id="PTHR11339:SF225">
    <property type="entry name" value="OTOGELIN-LIKE PROTEIN"/>
    <property type="match status" value="1"/>
</dbReference>
<dbReference type="SMART" id="SM00041">
    <property type="entry name" value="CT"/>
    <property type="match status" value="1"/>
</dbReference>
<dbReference type="GO" id="GO:0005615">
    <property type="term" value="C:extracellular space"/>
    <property type="evidence" value="ECO:0007669"/>
    <property type="project" value="TreeGrafter"/>
</dbReference>
<dbReference type="InterPro" id="IPR050780">
    <property type="entry name" value="Mucin_vWF_Thrombospondin_sf"/>
</dbReference>
<reference evidence="9 10" key="1">
    <citation type="journal article" date="2011" name="Nature">
        <title>Genome sequencing reveals insights into physiology and longevity of the naked mole rat.</title>
        <authorList>
            <person name="Kim E.B."/>
            <person name="Fang X."/>
            <person name="Fushan A.A."/>
            <person name="Huang Z."/>
            <person name="Lobanov A.V."/>
            <person name="Han L."/>
            <person name="Marino S.M."/>
            <person name="Sun X."/>
            <person name="Turanov A.A."/>
            <person name="Yang P."/>
            <person name="Yim S.H."/>
            <person name="Zhao X."/>
            <person name="Kasaikina M.V."/>
            <person name="Stoletzki N."/>
            <person name="Peng C."/>
            <person name="Polak P."/>
            <person name="Xiong Z."/>
            <person name="Kiezun A."/>
            <person name="Zhu Y."/>
            <person name="Chen Y."/>
            <person name="Kryukov G.V."/>
            <person name="Zhang Q."/>
            <person name="Peshkin L."/>
            <person name="Yang L."/>
            <person name="Bronson R.T."/>
            <person name="Buffenstein R."/>
            <person name="Wang B."/>
            <person name="Han C."/>
            <person name="Li Q."/>
            <person name="Chen L."/>
            <person name="Zhao W."/>
            <person name="Sunyaev S.R."/>
            <person name="Park T.J."/>
            <person name="Zhang G."/>
            <person name="Wang J."/>
            <person name="Gladyshev V.N."/>
        </authorList>
    </citation>
    <scope>NUCLEOTIDE SEQUENCE [LARGE SCALE GENOMIC DNA]</scope>
</reference>
<dbReference type="CDD" id="cd19941">
    <property type="entry name" value="TIL"/>
    <property type="match status" value="1"/>
</dbReference>
<protein>
    <recommendedName>
        <fullName evidence="11">Otogelin-like protein</fullName>
    </recommendedName>
</protein>
<comment type="subcellular location">
    <subcellularLocation>
        <location evidence="1">Secreted</location>
    </subcellularLocation>
</comment>
<evidence type="ECO:0000256" key="5">
    <source>
        <dbReference type="ARBA" id="ARBA00061260"/>
    </source>
</evidence>
<dbReference type="Pfam" id="PF00094">
    <property type="entry name" value="VWD"/>
    <property type="match status" value="1"/>
</dbReference>
<comment type="similarity">
    <text evidence="5">Belongs to the otogelin family.</text>
</comment>
<evidence type="ECO:0008006" key="11">
    <source>
        <dbReference type="Google" id="ProtNLM"/>
    </source>
</evidence>
<evidence type="ECO:0000313" key="9">
    <source>
        <dbReference type="EMBL" id="EHB18204.1"/>
    </source>
</evidence>
<evidence type="ECO:0000259" key="7">
    <source>
        <dbReference type="PROSITE" id="PS01225"/>
    </source>
</evidence>
<dbReference type="SMART" id="SM00832">
    <property type="entry name" value="C8"/>
    <property type="match status" value="1"/>
</dbReference>
<dbReference type="STRING" id="10181.G5C9J3"/>